<evidence type="ECO:0000313" key="2">
    <source>
        <dbReference type="Proteomes" id="UP000019486"/>
    </source>
</evidence>
<dbReference type="EMBL" id="AVFL01000001">
    <property type="protein sequence ID" value="EWY42781.1"/>
    <property type="molecule type" value="Genomic_DNA"/>
</dbReference>
<evidence type="ECO:0008006" key="3">
    <source>
        <dbReference type="Google" id="ProtNLM"/>
    </source>
</evidence>
<comment type="caution">
    <text evidence="1">The sequence shown here is derived from an EMBL/GenBank/DDBJ whole genome shotgun (WGS) entry which is preliminary data.</text>
</comment>
<keyword evidence="2" id="KW-1185">Reference proteome</keyword>
<organism evidence="1 2">
    <name type="scientific">Skermanella stibiiresistens SB22</name>
    <dbReference type="NCBI Taxonomy" id="1385369"/>
    <lineage>
        <taxon>Bacteria</taxon>
        <taxon>Pseudomonadati</taxon>
        <taxon>Pseudomonadota</taxon>
        <taxon>Alphaproteobacteria</taxon>
        <taxon>Rhodospirillales</taxon>
        <taxon>Azospirillaceae</taxon>
        <taxon>Skermanella</taxon>
    </lineage>
</organism>
<evidence type="ECO:0000313" key="1">
    <source>
        <dbReference type="EMBL" id="EWY42781.1"/>
    </source>
</evidence>
<accession>W9HDI3</accession>
<sequence length="123" mass="13751">MRLIHALVPIAVLILPMQVVEAQLLFGDRLGEAHYKGDDTKIIMQVSSDMLGSAPDGETRSWSNPQTGHYGDITVIRTYNMTYNKKSLPCRDTRVVGMLADKKVVYVIPLCRVDDGSWKMAAR</sequence>
<dbReference type="Proteomes" id="UP000019486">
    <property type="component" value="Unassembled WGS sequence"/>
</dbReference>
<proteinExistence type="predicted"/>
<dbReference type="AlphaFoldDB" id="W9HDI3"/>
<dbReference type="OrthoDB" id="5402098at2"/>
<name>W9HDI3_9PROT</name>
<gene>
    <name evidence="1" type="ORF">N825_00320</name>
</gene>
<reference evidence="1 2" key="1">
    <citation type="submission" date="2013-08" db="EMBL/GenBank/DDBJ databases">
        <title>The genome sequence of Skermanella stibiiresistens.</title>
        <authorList>
            <person name="Zhu W."/>
            <person name="Wang G."/>
        </authorList>
    </citation>
    <scope>NUCLEOTIDE SEQUENCE [LARGE SCALE GENOMIC DNA]</scope>
    <source>
        <strain evidence="1 2">SB22</strain>
    </source>
</reference>
<protein>
    <recommendedName>
        <fullName evidence="3">Surface antigen domain-containing protein</fullName>
    </recommendedName>
</protein>